<evidence type="ECO:0000256" key="3">
    <source>
        <dbReference type="ARBA" id="ARBA00022475"/>
    </source>
</evidence>
<dbReference type="GO" id="GO:0005886">
    <property type="term" value="C:plasma membrane"/>
    <property type="evidence" value="ECO:0007669"/>
    <property type="project" value="UniProtKB-SubCell"/>
</dbReference>
<dbReference type="PANTHER" id="PTHR43163:SF6">
    <property type="entry name" value="DIPEPTIDE TRANSPORT SYSTEM PERMEASE PROTEIN DPPB-RELATED"/>
    <property type="match status" value="1"/>
</dbReference>
<dbReference type="KEGG" id="rdp:RD2015_4793"/>
<keyword evidence="6 7" id="KW-0472">Membrane</keyword>
<organism evidence="8 9">
    <name type="scientific">Roseateles depolymerans</name>
    <dbReference type="NCBI Taxonomy" id="76731"/>
    <lineage>
        <taxon>Bacteria</taxon>
        <taxon>Pseudomonadati</taxon>
        <taxon>Pseudomonadota</taxon>
        <taxon>Betaproteobacteria</taxon>
        <taxon>Burkholderiales</taxon>
        <taxon>Sphaerotilaceae</taxon>
        <taxon>Roseateles</taxon>
    </lineage>
</organism>
<comment type="similarity">
    <text evidence="7">Belongs to the binding-protein-dependent transport system permease family.</text>
</comment>
<dbReference type="STRING" id="76731.RD2015_4793"/>
<sequence>MAAYLIRRLWQMIPTLLGVVLLVFFLFKFFGGDPAEVLGGLNASADQIQAIREQLGLNKPLWEQLLIFLQQIVTFDWGKSWATNESVAHLFATRLPATLTVMIPILLLEVLLPVPFALAVAYLRGRAVDRAVMMGTTVAVSISLLVYVIVFQYVFAFQLGWFPVQGWSDSLWTNLTTYAPLPVFVAVAVALSPYTRLYRTFFLDEIGHEYVRTARAKGLTERTILLKHVLRNALIPILTNISVALPSLFVGSFLLEVFFSIPGLGREILLAVNRNDYPVIQAFAIYIAAMTMVVNLVTDLLYKLVDPRVVLK</sequence>
<dbReference type="InterPro" id="IPR000515">
    <property type="entry name" value="MetI-like"/>
</dbReference>
<dbReference type="RefSeq" id="WP_058937040.1">
    <property type="nucleotide sequence ID" value="NZ_CP013729.1"/>
</dbReference>
<feature type="transmembrane region" description="Helical" evidence="7">
    <location>
        <begin position="237"/>
        <end position="259"/>
    </location>
</feature>
<evidence type="ECO:0000256" key="4">
    <source>
        <dbReference type="ARBA" id="ARBA00022692"/>
    </source>
</evidence>
<name>A0A0U3LCW1_9BURK</name>
<keyword evidence="3" id="KW-1003">Cell membrane</keyword>
<dbReference type="OrthoDB" id="9803623at2"/>
<feature type="transmembrane region" description="Helical" evidence="7">
    <location>
        <begin position="101"/>
        <end position="123"/>
    </location>
</feature>
<feature type="transmembrane region" description="Helical" evidence="7">
    <location>
        <begin position="279"/>
        <end position="302"/>
    </location>
</feature>
<evidence type="ECO:0000313" key="9">
    <source>
        <dbReference type="Proteomes" id="UP000060699"/>
    </source>
</evidence>
<dbReference type="CDD" id="cd06261">
    <property type="entry name" value="TM_PBP2"/>
    <property type="match status" value="1"/>
</dbReference>
<evidence type="ECO:0000313" key="8">
    <source>
        <dbReference type="EMBL" id="ALV09230.1"/>
    </source>
</evidence>
<dbReference type="EMBL" id="CP013729">
    <property type="protein sequence ID" value="ALV09230.1"/>
    <property type="molecule type" value="Genomic_DNA"/>
</dbReference>
<dbReference type="GO" id="GO:0055085">
    <property type="term" value="P:transmembrane transport"/>
    <property type="evidence" value="ECO:0007669"/>
    <property type="project" value="InterPro"/>
</dbReference>
<evidence type="ECO:0000256" key="6">
    <source>
        <dbReference type="ARBA" id="ARBA00023136"/>
    </source>
</evidence>
<evidence type="ECO:0000256" key="7">
    <source>
        <dbReference type="RuleBase" id="RU363032"/>
    </source>
</evidence>
<protein>
    <submittedName>
        <fullName evidence="8">IM pore protein</fullName>
    </submittedName>
</protein>
<evidence type="ECO:0000256" key="2">
    <source>
        <dbReference type="ARBA" id="ARBA00022448"/>
    </source>
</evidence>
<dbReference type="Pfam" id="PF19300">
    <property type="entry name" value="BPD_transp_1_N"/>
    <property type="match status" value="1"/>
</dbReference>
<feature type="transmembrane region" description="Helical" evidence="7">
    <location>
        <begin position="12"/>
        <end position="31"/>
    </location>
</feature>
<dbReference type="InterPro" id="IPR035906">
    <property type="entry name" value="MetI-like_sf"/>
</dbReference>
<dbReference type="InterPro" id="IPR045621">
    <property type="entry name" value="BPD_transp_1_N"/>
</dbReference>
<evidence type="ECO:0000256" key="1">
    <source>
        <dbReference type="ARBA" id="ARBA00004651"/>
    </source>
</evidence>
<reference evidence="8 9" key="1">
    <citation type="submission" date="2015-12" db="EMBL/GenBank/DDBJ databases">
        <title>Complete genome of Roseateles depolymerans KCTC 42856.</title>
        <authorList>
            <person name="Kim K.M."/>
        </authorList>
    </citation>
    <scope>NUCLEOTIDE SEQUENCE [LARGE SCALE GENOMIC DNA]</scope>
    <source>
        <strain evidence="8 9">KCTC 42856</strain>
    </source>
</reference>
<feature type="transmembrane region" description="Helical" evidence="7">
    <location>
        <begin position="175"/>
        <end position="194"/>
    </location>
</feature>
<dbReference type="PANTHER" id="PTHR43163">
    <property type="entry name" value="DIPEPTIDE TRANSPORT SYSTEM PERMEASE PROTEIN DPPB-RELATED"/>
    <property type="match status" value="1"/>
</dbReference>
<dbReference type="SUPFAM" id="SSF161098">
    <property type="entry name" value="MetI-like"/>
    <property type="match status" value="1"/>
</dbReference>
<keyword evidence="2 7" id="KW-0813">Transport</keyword>
<dbReference type="Proteomes" id="UP000060699">
    <property type="component" value="Chromosome"/>
</dbReference>
<dbReference type="Pfam" id="PF00528">
    <property type="entry name" value="BPD_transp_1"/>
    <property type="match status" value="1"/>
</dbReference>
<keyword evidence="9" id="KW-1185">Reference proteome</keyword>
<keyword evidence="4 7" id="KW-0812">Transmembrane</keyword>
<dbReference type="AlphaFoldDB" id="A0A0U3LCW1"/>
<comment type="subcellular location">
    <subcellularLocation>
        <location evidence="1 7">Cell membrane</location>
        <topology evidence="1 7">Multi-pass membrane protein</topology>
    </subcellularLocation>
</comment>
<keyword evidence="5 7" id="KW-1133">Transmembrane helix</keyword>
<dbReference type="PROSITE" id="PS50928">
    <property type="entry name" value="ABC_TM1"/>
    <property type="match status" value="1"/>
</dbReference>
<feature type="transmembrane region" description="Helical" evidence="7">
    <location>
        <begin position="135"/>
        <end position="155"/>
    </location>
</feature>
<evidence type="ECO:0000256" key="5">
    <source>
        <dbReference type="ARBA" id="ARBA00022989"/>
    </source>
</evidence>
<accession>A0A0U3LCW1</accession>
<gene>
    <name evidence="8" type="ORF">RD2015_4793</name>
</gene>
<dbReference type="PATRIC" id="fig|76731.3.peg.4912"/>
<dbReference type="Gene3D" id="1.10.3720.10">
    <property type="entry name" value="MetI-like"/>
    <property type="match status" value="1"/>
</dbReference>
<proteinExistence type="inferred from homology"/>